<dbReference type="EMBL" id="JGYD01000025">
    <property type="protein sequence ID" value="KSV17295.1"/>
    <property type="molecule type" value="Genomic_DNA"/>
</dbReference>
<sequence length="83" mass="9114">MGASLNLARNMSNIAGLPPGIQVLRNFKLENGLPVPPARFERLVERLEECASSNGRVAKCLRCPYLEECTAKFDAICGKVAMY</sequence>
<dbReference type="Proteomes" id="UP000053577">
    <property type="component" value="Unassembled WGS sequence"/>
</dbReference>
<dbReference type="PATRIC" id="fig|61435.5.peg.1488"/>
<gene>
    <name evidence="1" type="ORF">DA01_07575</name>
</gene>
<evidence type="ECO:0000313" key="2">
    <source>
        <dbReference type="Proteomes" id="UP000053577"/>
    </source>
</evidence>
<name>A0A0V8M0J9_9CHLR</name>
<dbReference type="AlphaFoldDB" id="A0A0V8M0J9"/>
<evidence type="ECO:0000313" key="1">
    <source>
        <dbReference type="EMBL" id="KSV17295.1"/>
    </source>
</evidence>
<reference evidence="1 2" key="1">
    <citation type="journal article" date="2015" name="Sci. Rep.">
        <title>A comparative genomics and reductive dehalogenase gene transcription study of two chloroethene-respiring bacteria, Dehalococcoides mccartyi strains MB and 11a.</title>
        <authorList>
            <person name="Low A."/>
            <person name="Shen Z."/>
            <person name="Cheng D."/>
            <person name="Rogers M.J."/>
            <person name="Lee P.K."/>
            <person name="He J."/>
        </authorList>
    </citation>
    <scope>NUCLEOTIDE SEQUENCE [LARGE SCALE GENOMIC DNA]</scope>
    <source>
        <strain evidence="1 2">MB</strain>
    </source>
</reference>
<organism evidence="1 2">
    <name type="scientific">Dehalococcoides mccartyi</name>
    <dbReference type="NCBI Taxonomy" id="61435"/>
    <lineage>
        <taxon>Bacteria</taxon>
        <taxon>Bacillati</taxon>
        <taxon>Chloroflexota</taxon>
        <taxon>Dehalococcoidia</taxon>
        <taxon>Dehalococcoidales</taxon>
        <taxon>Dehalococcoidaceae</taxon>
        <taxon>Dehalococcoides</taxon>
    </lineage>
</organism>
<comment type="caution">
    <text evidence="1">The sequence shown here is derived from an EMBL/GenBank/DDBJ whole genome shotgun (WGS) entry which is preliminary data.</text>
</comment>
<proteinExistence type="predicted"/>
<accession>A0A0V8M0J9</accession>
<protein>
    <submittedName>
        <fullName evidence="1">Uncharacterized protein</fullName>
    </submittedName>
</protein>